<feature type="chain" id="PRO_5039642655" evidence="5">
    <location>
        <begin position="25"/>
        <end position="550"/>
    </location>
</feature>
<feature type="signal peptide" evidence="5">
    <location>
        <begin position="1"/>
        <end position="24"/>
    </location>
</feature>
<sequence length="550" mass="60667">MNAWGKVSLLGLSLALGLTMSACGNGSEANKDNTNASGGSGAAANTTGASDGSAGNAKQTDNSESANAEKFPVSYLAGEWGTVPKSNGPGVDAINEKFNIDFKPQIVPMGEAGQKVAVVMASGDAPDILDLEGADGNFVKWAKQGAFLPLNDYIDKYPELKLIPQSIWNAVTVDGKIYGIPKFFRTKYMNSAIIRKDWLDKLNLQMPTTYAELLKVAEAFTTQDPDGNKKNDTYGFSTSKGIDWDMRMGNYYNASSWLKDDQGGYMPGIITDGAKERVQFLTDAYKEGLVPKDWPVMDYDKASKLFYQGKAGIYYEGIPGNNAYWDLLQQSAPDAVVAPIPPFLAPDGSQGQPGLSGYYQLFALSGKLKDEPAKIDRILSMINYFMQFIPVEERNPNNADFDWKNGGVDKGYKYADGEATFPSDDTMKSYRPASYFHGVEWAPSDEDLHLETGLINPIQKSYVKATIAEWSKPNYVYIDPTFSIYSEKYNLKFWELYTKIADEETKIILGQTPMSDWDKIVQDYLKAGGQDMIDEVNAKIKEVGVEGTWK</sequence>
<dbReference type="PROSITE" id="PS51257">
    <property type="entry name" value="PROKAR_LIPOPROTEIN"/>
    <property type="match status" value="1"/>
</dbReference>
<name>A0A6C0G3T3_9BACL</name>
<dbReference type="GO" id="GO:1901982">
    <property type="term" value="F:maltose binding"/>
    <property type="evidence" value="ECO:0007669"/>
    <property type="project" value="TreeGrafter"/>
</dbReference>
<feature type="region of interest" description="Disordered" evidence="4">
    <location>
        <begin position="33"/>
        <end position="68"/>
    </location>
</feature>
<organism evidence="6 7">
    <name type="scientific">Paenibacillus lycopersici</name>
    <dbReference type="NCBI Taxonomy" id="2704462"/>
    <lineage>
        <taxon>Bacteria</taxon>
        <taxon>Bacillati</taxon>
        <taxon>Bacillota</taxon>
        <taxon>Bacilli</taxon>
        <taxon>Bacillales</taxon>
        <taxon>Paenibacillaceae</taxon>
        <taxon>Paenibacillus</taxon>
    </lineage>
</organism>
<evidence type="ECO:0000313" key="6">
    <source>
        <dbReference type="EMBL" id="QHT61360.1"/>
    </source>
</evidence>
<keyword evidence="3 5" id="KW-0732">Signal</keyword>
<dbReference type="KEGG" id="plyc:GXP70_16280"/>
<dbReference type="AlphaFoldDB" id="A0A6C0G3T3"/>
<dbReference type="SUPFAM" id="SSF53850">
    <property type="entry name" value="Periplasmic binding protein-like II"/>
    <property type="match status" value="1"/>
</dbReference>
<evidence type="ECO:0000313" key="7">
    <source>
        <dbReference type="Proteomes" id="UP000476064"/>
    </source>
</evidence>
<dbReference type="PANTHER" id="PTHR30061">
    <property type="entry name" value="MALTOSE-BINDING PERIPLASMIC PROTEIN"/>
    <property type="match status" value="1"/>
</dbReference>
<reference evidence="6 7" key="1">
    <citation type="submission" date="2020-01" db="EMBL/GenBank/DDBJ databases">
        <title>Paenibacillus sp. nov., isolated from tomato rhizosphere.</title>
        <authorList>
            <person name="Weon H.-Y."/>
            <person name="Lee S.A."/>
        </authorList>
    </citation>
    <scope>NUCLEOTIDE SEQUENCE [LARGE SCALE GENOMIC DNA]</scope>
    <source>
        <strain evidence="6 7">12200R-189</strain>
    </source>
</reference>
<dbReference type="RefSeq" id="WP_162357799.1">
    <property type="nucleotide sequence ID" value="NZ_CP048209.1"/>
</dbReference>
<dbReference type="GO" id="GO:0015768">
    <property type="term" value="P:maltose transport"/>
    <property type="evidence" value="ECO:0007669"/>
    <property type="project" value="TreeGrafter"/>
</dbReference>
<keyword evidence="2" id="KW-0813">Transport</keyword>
<dbReference type="PANTHER" id="PTHR30061:SF50">
    <property type="entry name" value="MALTOSE_MALTODEXTRIN-BINDING PERIPLASMIC PROTEIN"/>
    <property type="match status" value="1"/>
</dbReference>
<proteinExistence type="inferred from homology"/>
<dbReference type="GO" id="GO:0042956">
    <property type="term" value="P:maltodextrin transmembrane transport"/>
    <property type="evidence" value="ECO:0007669"/>
    <property type="project" value="TreeGrafter"/>
</dbReference>
<feature type="compositionally biased region" description="Low complexity" evidence="4">
    <location>
        <begin position="33"/>
        <end position="55"/>
    </location>
</feature>
<keyword evidence="7" id="KW-1185">Reference proteome</keyword>
<dbReference type="GO" id="GO:0055052">
    <property type="term" value="C:ATP-binding cassette (ABC) transporter complex, substrate-binding subunit-containing"/>
    <property type="evidence" value="ECO:0007669"/>
    <property type="project" value="TreeGrafter"/>
</dbReference>
<protein>
    <submittedName>
        <fullName evidence="6">Extracellular solute-binding protein</fullName>
    </submittedName>
</protein>
<evidence type="ECO:0000256" key="1">
    <source>
        <dbReference type="ARBA" id="ARBA00008520"/>
    </source>
</evidence>
<dbReference type="Proteomes" id="UP000476064">
    <property type="component" value="Chromosome"/>
</dbReference>
<evidence type="ECO:0000256" key="3">
    <source>
        <dbReference type="ARBA" id="ARBA00022729"/>
    </source>
</evidence>
<evidence type="ECO:0000256" key="4">
    <source>
        <dbReference type="SAM" id="MobiDB-lite"/>
    </source>
</evidence>
<dbReference type="EMBL" id="CP048209">
    <property type="protein sequence ID" value="QHT61360.1"/>
    <property type="molecule type" value="Genomic_DNA"/>
</dbReference>
<accession>A0A6C0G3T3</accession>
<dbReference type="Gene3D" id="3.40.190.10">
    <property type="entry name" value="Periplasmic binding protein-like II"/>
    <property type="match status" value="2"/>
</dbReference>
<feature type="compositionally biased region" description="Polar residues" evidence="4">
    <location>
        <begin position="56"/>
        <end position="66"/>
    </location>
</feature>
<dbReference type="Pfam" id="PF13416">
    <property type="entry name" value="SBP_bac_8"/>
    <property type="match status" value="1"/>
</dbReference>
<evidence type="ECO:0000256" key="5">
    <source>
        <dbReference type="SAM" id="SignalP"/>
    </source>
</evidence>
<gene>
    <name evidence="6" type="ORF">GXP70_16280</name>
</gene>
<evidence type="ECO:0000256" key="2">
    <source>
        <dbReference type="ARBA" id="ARBA00022448"/>
    </source>
</evidence>
<comment type="similarity">
    <text evidence="1">Belongs to the bacterial solute-binding protein 1 family.</text>
</comment>
<dbReference type="InterPro" id="IPR006059">
    <property type="entry name" value="SBP"/>
</dbReference>